<keyword evidence="8" id="KW-0472">Membrane</keyword>
<evidence type="ECO:0000256" key="5">
    <source>
        <dbReference type="ARBA" id="ARBA00036527"/>
    </source>
</evidence>
<evidence type="ECO:0000256" key="8">
    <source>
        <dbReference type="SAM" id="Phobius"/>
    </source>
</evidence>
<feature type="domain" description="AMP-dependent synthetase/ligase" evidence="9">
    <location>
        <begin position="71"/>
        <end position="450"/>
    </location>
</feature>
<gene>
    <name evidence="10" type="ORF">ODALV1_LOCUS10442</name>
</gene>
<protein>
    <recommendedName>
        <fullName evidence="6">Long-chain-fatty-acid--CoA ligase</fullName>
    </recommendedName>
</protein>
<feature type="transmembrane region" description="Helical" evidence="8">
    <location>
        <begin position="302"/>
        <end position="324"/>
    </location>
</feature>
<reference evidence="10 11" key="1">
    <citation type="submission" date="2024-08" db="EMBL/GenBank/DDBJ databases">
        <authorList>
            <person name="Cucini C."/>
            <person name="Frati F."/>
        </authorList>
    </citation>
    <scope>NUCLEOTIDE SEQUENCE [LARGE SCALE GENOMIC DNA]</scope>
</reference>
<organism evidence="10 11">
    <name type="scientific">Orchesella dallaii</name>
    <dbReference type="NCBI Taxonomy" id="48710"/>
    <lineage>
        <taxon>Eukaryota</taxon>
        <taxon>Metazoa</taxon>
        <taxon>Ecdysozoa</taxon>
        <taxon>Arthropoda</taxon>
        <taxon>Hexapoda</taxon>
        <taxon>Collembola</taxon>
        <taxon>Entomobryomorpha</taxon>
        <taxon>Entomobryoidea</taxon>
        <taxon>Orchesellidae</taxon>
        <taxon>Orchesellinae</taxon>
        <taxon>Orchesella</taxon>
    </lineage>
</organism>
<dbReference type="PROSITE" id="PS00455">
    <property type="entry name" value="AMP_BINDING"/>
    <property type="match status" value="1"/>
</dbReference>
<evidence type="ECO:0000313" key="11">
    <source>
        <dbReference type="Proteomes" id="UP001642540"/>
    </source>
</evidence>
<dbReference type="InterPro" id="IPR020845">
    <property type="entry name" value="AMP-binding_CS"/>
</dbReference>
<keyword evidence="8" id="KW-1133">Transmembrane helix</keyword>
<feature type="transmembrane region" description="Helical" evidence="8">
    <location>
        <begin position="6"/>
        <end position="24"/>
    </location>
</feature>
<keyword evidence="8" id="KW-0812">Transmembrane</keyword>
<evidence type="ECO:0000313" key="10">
    <source>
        <dbReference type="EMBL" id="CAL8100107.1"/>
    </source>
</evidence>
<dbReference type="Gene3D" id="3.40.50.12780">
    <property type="entry name" value="N-terminal domain of ligase-like"/>
    <property type="match status" value="1"/>
</dbReference>
<comment type="catalytic activity">
    <reaction evidence="5">
        <text>a very long-chain fatty acid + ATP + CoA = a very long-chain fatty acyl-CoA + AMP + diphosphate</text>
        <dbReference type="Rhea" id="RHEA:54536"/>
        <dbReference type="ChEBI" id="CHEBI:30616"/>
        <dbReference type="ChEBI" id="CHEBI:33019"/>
        <dbReference type="ChEBI" id="CHEBI:57287"/>
        <dbReference type="ChEBI" id="CHEBI:58950"/>
        <dbReference type="ChEBI" id="CHEBI:138261"/>
        <dbReference type="ChEBI" id="CHEBI:456215"/>
    </reaction>
    <physiologicalReaction direction="left-to-right" evidence="5">
        <dbReference type="Rhea" id="RHEA:54537"/>
    </physiologicalReaction>
</comment>
<dbReference type="InterPro" id="IPR000873">
    <property type="entry name" value="AMP-dep_synth/lig_dom"/>
</dbReference>
<dbReference type="InterPro" id="IPR042099">
    <property type="entry name" value="ANL_N_sf"/>
</dbReference>
<comment type="similarity">
    <text evidence="1">Belongs to the ATP-dependent AMP-binding enzyme family.</text>
</comment>
<evidence type="ECO:0000256" key="4">
    <source>
        <dbReference type="ARBA" id="ARBA00022840"/>
    </source>
</evidence>
<keyword evidence="4" id="KW-0067">ATP-binding</keyword>
<dbReference type="InterPro" id="IPR045851">
    <property type="entry name" value="AMP-bd_C_sf"/>
</dbReference>
<dbReference type="Proteomes" id="UP001642540">
    <property type="component" value="Unassembled WGS sequence"/>
</dbReference>
<evidence type="ECO:0000256" key="7">
    <source>
        <dbReference type="ARBA" id="ARBA00048666"/>
    </source>
</evidence>
<keyword evidence="2" id="KW-0436">Ligase</keyword>
<dbReference type="SUPFAM" id="SSF56801">
    <property type="entry name" value="Acetyl-CoA synthetase-like"/>
    <property type="match status" value="1"/>
</dbReference>
<dbReference type="PANTHER" id="PTHR43107:SF15">
    <property type="entry name" value="FATTY ACID TRANSPORT PROTEIN 3, ISOFORM A"/>
    <property type="match status" value="1"/>
</dbReference>
<keyword evidence="3" id="KW-0547">Nucleotide-binding</keyword>
<comment type="catalytic activity">
    <reaction evidence="7">
        <text>tetracosanoate + ATP + CoA = tetracosanoyl-CoA + AMP + diphosphate</text>
        <dbReference type="Rhea" id="RHEA:33639"/>
        <dbReference type="ChEBI" id="CHEBI:30616"/>
        <dbReference type="ChEBI" id="CHEBI:31014"/>
        <dbReference type="ChEBI" id="CHEBI:33019"/>
        <dbReference type="ChEBI" id="CHEBI:57287"/>
        <dbReference type="ChEBI" id="CHEBI:65052"/>
        <dbReference type="ChEBI" id="CHEBI:456215"/>
    </reaction>
    <physiologicalReaction direction="left-to-right" evidence="7">
        <dbReference type="Rhea" id="RHEA:33640"/>
    </physiologicalReaction>
</comment>
<dbReference type="Pfam" id="PF00501">
    <property type="entry name" value="AMP-binding"/>
    <property type="match status" value="1"/>
</dbReference>
<proteinExistence type="inferred from homology"/>
<dbReference type="Gene3D" id="3.30.300.30">
    <property type="match status" value="1"/>
</dbReference>
<sequence length="662" mass="75295">MELVQYLYYAFVYFAIVILLKYIWSWRNSIRNIIRTLPRDLKLLKSTVIYALSSWVIRCLRNETVFKALDKLVKKHPQKTCFYFESEKWSFKHVQLMSFQVANFFQAQGYRKGDVVGLAMSNKPEMICILLGLSRLGVITAFINYNLKGHSLKHCLSVSNCKAVIFGSEMRDAFKDVWNDHQQSDKPQTDITLYELDRFLDGLYPISQKFSLPVDKSETSPSSFKTNDFAACLRTTSSKPTVLKSKDQEPKFFDTMLYMFTSGTTGMPKPVLVSHSRYVLVSGAYHILELTPDDIFYCPLPLYHAFAFVGIVSTIMYGTPIVLVPKFSASKFWSDIHYYKATVCLYMGELCRFIVNQPPQPELERGHSLRVMFGAGVKPDVWKTFAKRFNVGKFVESYGSTEGNCSMVNQEGTKVGALGYVPLWIRPFFSVAIIKIDEVTGEMIRDKKTGFAIQCKEDEAGELVGKIVNCFPTTRYEGYTSKEASEKKVARNLFRKGDRYFRTGDIMTRDSLGYYYFKDRIGDTYRWKGENVSTTEVEGLIGKLSNMRSTTVYGVLVPGTEGRAGMAAIADPDGTLDLDVINKGVEKELPSYARPVFIRCVKSEQGLAMTGSFKMQKFGLQKEGFDIHTIPDPIFIFNSTSKSYQPLGSSTFKEIIQGNYRF</sequence>
<name>A0ABP1QHP6_9HEXA</name>
<accession>A0ABP1QHP6</accession>
<evidence type="ECO:0000259" key="9">
    <source>
        <dbReference type="Pfam" id="PF00501"/>
    </source>
</evidence>
<dbReference type="EMBL" id="CAXLJM020000032">
    <property type="protein sequence ID" value="CAL8100107.1"/>
    <property type="molecule type" value="Genomic_DNA"/>
</dbReference>
<dbReference type="PANTHER" id="PTHR43107">
    <property type="entry name" value="LONG-CHAIN FATTY ACID TRANSPORT PROTEIN"/>
    <property type="match status" value="1"/>
</dbReference>
<comment type="caution">
    <text evidence="10">The sequence shown here is derived from an EMBL/GenBank/DDBJ whole genome shotgun (WGS) entry which is preliminary data.</text>
</comment>
<evidence type="ECO:0000256" key="2">
    <source>
        <dbReference type="ARBA" id="ARBA00022598"/>
    </source>
</evidence>
<keyword evidence="11" id="KW-1185">Reference proteome</keyword>
<evidence type="ECO:0000256" key="6">
    <source>
        <dbReference type="ARBA" id="ARBA00041297"/>
    </source>
</evidence>
<evidence type="ECO:0000256" key="3">
    <source>
        <dbReference type="ARBA" id="ARBA00022741"/>
    </source>
</evidence>
<evidence type="ECO:0000256" key="1">
    <source>
        <dbReference type="ARBA" id="ARBA00006432"/>
    </source>
</evidence>